<proteinExistence type="predicted"/>
<dbReference type="Proteomes" id="UP000043764">
    <property type="component" value="Unassembled WGS sequence"/>
</dbReference>
<reference evidence="4" key="1">
    <citation type="submission" date="2015-05" db="EMBL/GenBank/DDBJ databases">
        <authorList>
            <person name="Rodrigo-Torres Lidia"/>
            <person name="Arahal R.David."/>
        </authorList>
    </citation>
    <scope>NUCLEOTIDE SEQUENCE [LARGE SCALE GENOMIC DNA]</scope>
    <source>
        <strain evidence="4">CECT 7321</strain>
    </source>
</reference>
<gene>
    <name evidence="3" type="ORF">NIT7321_02724</name>
</gene>
<feature type="transmembrane region" description="Helical" evidence="1">
    <location>
        <begin position="76"/>
        <end position="99"/>
    </location>
</feature>
<dbReference type="NCBIfam" id="NF033664">
    <property type="entry name" value="PACE_transport"/>
    <property type="match status" value="1"/>
</dbReference>
<keyword evidence="4" id="KW-1185">Reference proteome</keyword>
<keyword evidence="1" id="KW-0812">Transmembrane</keyword>
<evidence type="ECO:0000313" key="3">
    <source>
        <dbReference type="EMBL" id="CRL11854.1"/>
    </source>
</evidence>
<protein>
    <submittedName>
        <fullName evidence="3">Putative membrane protein</fullName>
    </submittedName>
</protein>
<evidence type="ECO:0000313" key="4">
    <source>
        <dbReference type="Proteomes" id="UP000043764"/>
    </source>
</evidence>
<dbReference type="InterPro" id="IPR007896">
    <property type="entry name" value="BTP_bacteria"/>
</dbReference>
<feature type="transmembrane region" description="Helical" evidence="1">
    <location>
        <begin position="105"/>
        <end position="129"/>
    </location>
</feature>
<dbReference type="InterPro" id="IPR058208">
    <property type="entry name" value="PACE"/>
</dbReference>
<feature type="transmembrane region" description="Helical" evidence="1">
    <location>
        <begin position="12"/>
        <end position="30"/>
    </location>
</feature>
<keyword evidence="1" id="KW-1133">Transmembrane helix</keyword>
<dbReference type="EMBL" id="CVRL01000035">
    <property type="protein sequence ID" value="CRL11854.1"/>
    <property type="molecule type" value="Genomic_DNA"/>
</dbReference>
<evidence type="ECO:0000259" key="2">
    <source>
        <dbReference type="Pfam" id="PF05232"/>
    </source>
</evidence>
<feature type="domain" description="Chlorhexidine efflux transporter" evidence="2">
    <location>
        <begin position="2"/>
        <end position="65"/>
    </location>
</feature>
<name>A0A0H5D4A4_9RHOB</name>
<accession>A0A0H5D4A4</accession>
<keyword evidence="1" id="KW-0472">Membrane</keyword>
<feature type="transmembrane region" description="Helical" evidence="1">
    <location>
        <begin position="36"/>
        <end position="55"/>
    </location>
</feature>
<feature type="domain" description="Chlorhexidine efflux transporter" evidence="2">
    <location>
        <begin position="73"/>
        <end position="134"/>
    </location>
</feature>
<dbReference type="Pfam" id="PF05232">
    <property type="entry name" value="BTP"/>
    <property type="match status" value="2"/>
</dbReference>
<sequence length="141" mass="16303">MRSPLDRIRHALSFEILALLLIIPLGAWLFHMPVEAIGVATIVAATLATVWNYAYNELFDRVMRRISGSTQKSPPVRVLHAILFEAGLLVVLMPFFAWYLQITLWHAFVLDISFAAFYMVYALVFNWAYDRLFPLPEWQES</sequence>
<evidence type="ECO:0000256" key="1">
    <source>
        <dbReference type="SAM" id="Phobius"/>
    </source>
</evidence>
<dbReference type="RefSeq" id="WP_050673759.1">
    <property type="nucleotide sequence ID" value="NZ_CVRL01000035.1"/>
</dbReference>
<dbReference type="AlphaFoldDB" id="A0A0H5D4A4"/>
<organism evidence="3 4">
    <name type="scientific">Phaeobacter italicus</name>
    <dbReference type="NCBI Taxonomy" id="481446"/>
    <lineage>
        <taxon>Bacteria</taxon>
        <taxon>Pseudomonadati</taxon>
        <taxon>Pseudomonadota</taxon>
        <taxon>Alphaproteobacteria</taxon>
        <taxon>Rhodobacterales</taxon>
        <taxon>Roseobacteraceae</taxon>
        <taxon>Phaeobacter</taxon>
    </lineage>
</organism>